<keyword evidence="1" id="KW-1133">Transmembrane helix</keyword>
<name>A0A1Y1ZBD2_9PLEO</name>
<evidence type="ECO:0000256" key="1">
    <source>
        <dbReference type="SAM" id="Phobius"/>
    </source>
</evidence>
<reference evidence="2 3" key="1">
    <citation type="submission" date="2016-07" db="EMBL/GenBank/DDBJ databases">
        <title>Pervasive Adenine N6-methylation of Active Genes in Fungi.</title>
        <authorList>
            <consortium name="DOE Joint Genome Institute"/>
            <person name="Mondo S.J."/>
            <person name="Dannebaum R.O."/>
            <person name="Kuo R.C."/>
            <person name="Labutti K."/>
            <person name="Haridas S."/>
            <person name="Kuo A."/>
            <person name="Salamov A."/>
            <person name="Ahrendt S.R."/>
            <person name="Lipzen A."/>
            <person name="Sullivan W."/>
            <person name="Andreopoulos W.B."/>
            <person name="Clum A."/>
            <person name="Lindquist E."/>
            <person name="Daum C."/>
            <person name="Ramamoorthy G.K."/>
            <person name="Gryganskyi A."/>
            <person name="Culley D."/>
            <person name="Magnuson J.K."/>
            <person name="James T.Y."/>
            <person name="O'Malley M.A."/>
            <person name="Stajich J.E."/>
            <person name="Spatafora J.W."/>
            <person name="Visel A."/>
            <person name="Grigoriev I.V."/>
        </authorList>
    </citation>
    <scope>NUCLEOTIDE SEQUENCE [LARGE SCALE GENOMIC DNA]</scope>
    <source>
        <strain evidence="2 3">CBS 115471</strain>
    </source>
</reference>
<keyword evidence="3" id="KW-1185">Reference proteome</keyword>
<dbReference type="AlphaFoldDB" id="A0A1Y1ZBD2"/>
<feature type="transmembrane region" description="Helical" evidence="1">
    <location>
        <begin position="77"/>
        <end position="97"/>
    </location>
</feature>
<gene>
    <name evidence="2" type="ORF">BCR34DRAFT_570790</name>
</gene>
<accession>A0A1Y1ZBD2</accession>
<dbReference type="Proteomes" id="UP000193144">
    <property type="component" value="Unassembled WGS sequence"/>
</dbReference>
<keyword evidence="1" id="KW-0812">Transmembrane</keyword>
<keyword evidence="1" id="KW-0472">Membrane</keyword>
<evidence type="ECO:0000313" key="2">
    <source>
        <dbReference type="EMBL" id="ORY07287.1"/>
    </source>
</evidence>
<evidence type="ECO:0000313" key="3">
    <source>
        <dbReference type="Proteomes" id="UP000193144"/>
    </source>
</evidence>
<protein>
    <submittedName>
        <fullName evidence="2">Uncharacterized protein</fullName>
    </submittedName>
</protein>
<proteinExistence type="predicted"/>
<organism evidence="2 3">
    <name type="scientific">Clohesyomyces aquaticus</name>
    <dbReference type="NCBI Taxonomy" id="1231657"/>
    <lineage>
        <taxon>Eukaryota</taxon>
        <taxon>Fungi</taxon>
        <taxon>Dikarya</taxon>
        <taxon>Ascomycota</taxon>
        <taxon>Pezizomycotina</taxon>
        <taxon>Dothideomycetes</taxon>
        <taxon>Pleosporomycetidae</taxon>
        <taxon>Pleosporales</taxon>
        <taxon>Lindgomycetaceae</taxon>
        <taxon>Clohesyomyces</taxon>
    </lineage>
</organism>
<dbReference type="EMBL" id="MCFA01000110">
    <property type="protein sequence ID" value="ORY07287.1"/>
    <property type="molecule type" value="Genomic_DNA"/>
</dbReference>
<sequence length="140" mass="15078">MCTMYHIDVRTLIYSGNFIPSILASSTSTSTSVSTFPFVRTTSSRWNTLVVISPETLTFGFPSDAPGSRTLTAGFKGGIAVGVVSIVVFAIGLAFLVKAPRSHKPCNPPRKLGASTQRPNKVLPGLNIRHLPWSKDKRSS</sequence>
<comment type="caution">
    <text evidence="2">The sequence shown here is derived from an EMBL/GenBank/DDBJ whole genome shotgun (WGS) entry which is preliminary data.</text>
</comment>